<name>A0A0M9DKQ9_9BACI</name>
<dbReference type="Proteomes" id="UP000037977">
    <property type="component" value="Unassembled WGS sequence"/>
</dbReference>
<proteinExistence type="predicted"/>
<accession>A0A0M9DKQ9</accession>
<keyword evidence="2" id="KW-1185">Reference proteome</keyword>
<dbReference type="STRING" id="33935.ADM90_10940"/>
<reference evidence="1 2" key="1">
    <citation type="submission" date="2015-07" db="EMBL/GenBank/DDBJ databases">
        <title>Genome sequencing project for genomic taxonomy and phylogenomics of Bacillus-like bacteria.</title>
        <authorList>
            <person name="Liu B."/>
            <person name="Wang J."/>
            <person name="Zhu Y."/>
            <person name="Liu G."/>
            <person name="Chen Q."/>
            <person name="Chen Z."/>
            <person name="Che J."/>
            <person name="Ge C."/>
            <person name="Shi H."/>
            <person name="Pan Z."/>
            <person name="Liu X."/>
        </authorList>
    </citation>
    <scope>NUCLEOTIDE SEQUENCE [LARGE SCALE GENOMIC DNA]</scope>
    <source>
        <strain evidence="1 2">DSM 54</strain>
    </source>
</reference>
<protein>
    <submittedName>
        <fullName evidence="1">Uncharacterized protein</fullName>
    </submittedName>
</protein>
<sequence>MFFIYVQKQAMFEKTMSQTCRTSTDLEEKRIYFTEQRWNNTLPIVDSCNQTTMVFNFYYFQKSYSFYIAIEGQAYSGLFRIHLIKRHEVYNRVEEFYR</sequence>
<dbReference type="EMBL" id="LGCI01000006">
    <property type="protein sequence ID" value="KOY82152.1"/>
    <property type="molecule type" value="Genomic_DNA"/>
</dbReference>
<evidence type="ECO:0000313" key="1">
    <source>
        <dbReference type="EMBL" id="KOY82152.1"/>
    </source>
</evidence>
<evidence type="ECO:0000313" key="2">
    <source>
        <dbReference type="Proteomes" id="UP000037977"/>
    </source>
</evidence>
<dbReference type="PATRIC" id="fig|33935.3.peg.4095"/>
<gene>
    <name evidence="1" type="ORF">ADM90_10940</name>
</gene>
<dbReference type="AlphaFoldDB" id="A0A0M9DKQ9"/>
<comment type="caution">
    <text evidence="1">The sequence shown here is derived from an EMBL/GenBank/DDBJ whole genome shotgun (WGS) entry which is preliminary data.</text>
</comment>
<organism evidence="1 2">
    <name type="scientific">Lysinibacillus macroides</name>
    <dbReference type="NCBI Taxonomy" id="33935"/>
    <lineage>
        <taxon>Bacteria</taxon>
        <taxon>Bacillati</taxon>
        <taxon>Bacillota</taxon>
        <taxon>Bacilli</taxon>
        <taxon>Bacillales</taxon>
        <taxon>Bacillaceae</taxon>
        <taxon>Lysinibacillus</taxon>
    </lineage>
</organism>